<proteinExistence type="predicted"/>
<organism evidence="3 4">
    <name type="scientific">Zymoseptoria tritici (strain CBS 115943 / IPO323)</name>
    <name type="common">Speckled leaf blotch fungus</name>
    <name type="synonym">Septoria tritici</name>
    <dbReference type="NCBI Taxonomy" id="336722"/>
    <lineage>
        <taxon>Eukaryota</taxon>
        <taxon>Fungi</taxon>
        <taxon>Dikarya</taxon>
        <taxon>Ascomycota</taxon>
        <taxon>Pezizomycotina</taxon>
        <taxon>Dothideomycetes</taxon>
        <taxon>Dothideomycetidae</taxon>
        <taxon>Mycosphaerellales</taxon>
        <taxon>Mycosphaerellaceae</taxon>
        <taxon>Zymoseptoria</taxon>
    </lineage>
</organism>
<protein>
    <submittedName>
        <fullName evidence="3">Uncharacterized protein</fullName>
    </submittedName>
</protein>
<dbReference type="HOGENOM" id="CLU_2055414_0_0_1"/>
<feature type="compositionally biased region" description="Polar residues" evidence="1">
    <location>
        <begin position="26"/>
        <end position="48"/>
    </location>
</feature>
<dbReference type="OrthoDB" id="4094614at2759"/>
<dbReference type="GeneID" id="13400667"/>
<dbReference type="STRING" id="336722.F9X8U2"/>
<feature type="compositionally biased region" description="Polar residues" evidence="1">
    <location>
        <begin position="70"/>
        <end position="86"/>
    </location>
</feature>
<evidence type="ECO:0000256" key="1">
    <source>
        <dbReference type="SAM" id="MobiDB-lite"/>
    </source>
</evidence>
<accession>F9X8U2</accession>
<dbReference type="AlphaFoldDB" id="F9X8U2"/>
<sequence>MYKFAFAALVGAVTAAQAPAYGETPPTYQAPSAPSYGSSANATSTHESATAPAYHPAPSEYHQTVPIYSGETSTKKSPPKYETTTKPYYVLPPPVYQTLPANGTATKTHPASYTTSAPAS</sequence>
<reference evidence="3 4" key="1">
    <citation type="journal article" date="2011" name="PLoS Genet.">
        <title>Finished genome of the fungal wheat pathogen Mycosphaerella graminicola reveals dispensome structure, chromosome plasticity, and stealth pathogenesis.</title>
        <authorList>
            <person name="Goodwin S.B."/>
            <person name="Ben M'barek S."/>
            <person name="Dhillon B."/>
            <person name="Wittenberg A.H.J."/>
            <person name="Crane C.F."/>
            <person name="Hane J.K."/>
            <person name="Foster A.J."/>
            <person name="Van der Lee T.A.J."/>
            <person name="Grimwood J."/>
            <person name="Aerts A."/>
            <person name="Antoniw J."/>
            <person name="Bailey A."/>
            <person name="Bluhm B."/>
            <person name="Bowler J."/>
            <person name="Bristow J."/>
            <person name="van der Burgt A."/>
            <person name="Canto-Canche B."/>
            <person name="Churchill A.C.L."/>
            <person name="Conde-Ferraez L."/>
            <person name="Cools H.J."/>
            <person name="Coutinho P.M."/>
            <person name="Csukai M."/>
            <person name="Dehal P."/>
            <person name="De Wit P."/>
            <person name="Donzelli B."/>
            <person name="van de Geest H.C."/>
            <person name="van Ham R.C.H.J."/>
            <person name="Hammond-Kosack K.E."/>
            <person name="Henrissat B."/>
            <person name="Kilian A."/>
            <person name="Kobayashi A.K."/>
            <person name="Koopmann E."/>
            <person name="Kourmpetis Y."/>
            <person name="Kuzniar A."/>
            <person name="Lindquist E."/>
            <person name="Lombard V."/>
            <person name="Maliepaard C."/>
            <person name="Martins N."/>
            <person name="Mehrabi R."/>
            <person name="Nap J.P.H."/>
            <person name="Ponomarenko A."/>
            <person name="Rudd J.J."/>
            <person name="Salamov A."/>
            <person name="Schmutz J."/>
            <person name="Schouten H.J."/>
            <person name="Shapiro H."/>
            <person name="Stergiopoulos I."/>
            <person name="Torriani S.F.F."/>
            <person name="Tu H."/>
            <person name="de Vries R.P."/>
            <person name="Waalwijk C."/>
            <person name="Ware S.B."/>
            <person name="Wiebenga A."/>
            <person name="Zwiers L.-H."/>
            <person name="Oliver R.P."/>
            <person name="Grigoriev I.V."/>
            <person name="Kema G.H.J."/>
        </authorList>
    </citation>
    <scope>NUCLEOTIDE SEQUENCE [LARGE SCALE GENOMIC DNA]</scope>
    <source>
        <strain evidence="4">CBS 115943 / IPO323</strain>
    </source>
</reference>
<dbReference type="InParanoid" id="F9X8U2"/>
<evidence type="ECO:0000313" key="3">
    <source>
        <dbReference type="EMBL" id="EGP87841.1"/>
    </source>
</evidence>
<keyword evidence="2" id="KW-0732">Signal</keyword>
<feature type="compositionally biased region" description="Polar residues" evidence="1">
    <location>
        <begin position="99"/>
        <end position="120"/>
    </location>
</feature>
<dbReference type="EMBL" id="CM001199">
    <property type="protein sequence ID" value="EGP87841.1"/>
    <property type="molecule type" value="Genomic_DNA"/>
</dbReference>
<feature type="region of interest" description="Disordered" evidence="1">
    <location>
        <begin position="20"/>
        <end position="120"/>
    </location>
</feature>
<evidence type="ECO:0000313" key="4">
    <source>
        <dbReference type="Proteomes" id="UP000008062"/>
    </source>
</evidence>
<dbReference type="Proteomes" id="UP000008062">
    <property type="component" value="Chromosome 4"/>
</dbReference>
<dbReference type="RefSeq" id="XP_003852865.1">
    <property type="nucleotide sequence ID" value="XM_003852817.1"/>
</dbReference>
<name>F9X8U2_ZYMTI</name>
<dbReference type="KEGG" id="ztr:MYCGRDRAFT_80321"/>
<evidence type="ECO:0000256" key="2">
    <source>
        <dbReference type="SAM" id="SignalP"/>
    </source>
</evidence>
<feature type="chain" id="PRO_5012723033" evidence="2">
    <location>
        <begin position="16"/>
        <end position="120"/>
    </location>
</feature>
<feature type="signal peptide" evidence="2">
    <location>
        <begin position="1"/>
        <end position="15"/>
    </location>
</feature>
<keyword evidence="4" id="KW-1185">Reference proteome</keyword>
<gene>
    <name evidence="3" type="ORF">MYCGRDRAFT_80321</name>
</gene>
<feature type="non-terminal residue" evidence="3">
    <location>
        <position position="120"/>
    </location>
</feature>